<proteinExistence type="predicted"/>
<dbReference type="RefSeq" id="WP_004498549.1">
    <property type="nucleotide sequence ID" value="NZ_AFLV02000005.1"/>
</dbReference>
<protein>
    <submittedName>
        <fullName evidence="2">Uncharacterized protein</fullName>
    </submittedName>
</protein>
<name>A0A828Z7C3_9LEPT</name>
<comment type="caution">
    <text evidence="2">The sequence shown here is derived from an EMBL/GenBank/DDBJ whole genome shotgun (WGS) entry which is preliminary data.</text>
</comment>
<evidence type="ECO:0000313" key="2">
    <source>
        <dbReference type="EMBL" id="EKR66328.1"/>
    </source>
</evidence>
<dbReference type="AlphaFoldDB" id="A0A828Z7C3"/>
<sequence length="163" mass="19764">MDEILKYLPLLSPLSVFLWFLIRKEVNAQILRFRDEQRKYADSKIKETKDECKEIRAQVLKTREEEREYTELKIKEAKEEYRNLLFQERSKTDRLGDRMMELEKTHTMEIALLRQTASTTDKRLDMIETRIEKLDTKFDEKFDEQKELLHKIHSKFQNGGFSK</sequence>
<dbReference type="EMBL" id="AFLV02000005">
    <property type="protein sequence ID" value="EKR66328.1"/>
    <property type="molecule type" value="Genomic_DNA"/>
</dbReference>
<gene>
    <name evidence="2" type="ORF">LEP1GSC036_3890</name>
</gene>
<keyword evidence="1" id="KW-0175">Coiled coil</keyword>
<organism evidence="2 3">
    <name type="scientific">Leptospira weilii str. 2006001853</name>
    <dbReference type="NCBI Taxonomy" id="1001589"/>
    <lineage>
        <taxon>Bacteria</taxon>
        <taxon>Pseudomonadati</taxon>
        <taxon>Spirochaetota</taxon>
        <taxon>Spirochaetia</taxon>
        <taxon>Leptospirales</taxon>
        <taxon>Leptospiraceae</taxon>
        <taxon>Leptospira</taxon>
    </lineage>
</organism>
<reference evidence="2 3" key="1">
    <citation type="submission" date="2012-10" db="EMBL/GenBank/DDBJ databases">
        <authorList>
            <person name="Harkins D.M."/>
            <person name="Durkin A.S."/>
            <person name="Brinkac L.M."/>
            <person name="Haft D.H."/>
            <person name="Selengut J.D."/>
            <person name="Sanka R."/>
            <person name="DePew J."/>
            <person name="Purushe J."/>
            <person name="Whelen A.C."/>
            <person name="Vinetz J.M."/>
            <person name="Sutton G.G."/>
            <person name="Nierman W.C."/>
            <person name="Fouts D.E."/>
        </authorList>
    </citation>
    <scope>NUCLEOTIDE SEQUENCE [LARGE SCALE GENOMIC DNA]</scope>
    <source>
        <strain evidence="2 3">2006001853</strain>
    </source>
</reference>
<dbReference type="Proteomes" id="UP000001338">
    <property type="component" value="Unassembled WGS sequence"/>
</dbReference>
<evidence type="ECO:0000256" key="1">
    <source>
        <dbReference type="SAM" id="Coils"/>
    </source>
</evidence>
<feature type="coiled-coil region" evidence="1">
    <location>
        <begin position="45"/>
        <end position="80"/>
    </location>
</feature>
<evidence type="ECO:0000313" key="3">
    <source>
        <dbReference type="Proteomes" id="UP000001338"/>
    </source>
</evidence>
<accession>A0A828Z7C3</accession>